<feature type="region of interest" description="Disordered" evidence="1">
    <location>
        <begin position="58"/>
        <end position="92"/>
    </location>
</feature>
<proteinExistence type="predicted"/>
<name>A0A9P1DNQ8_9DINO</name>
<sequence>MASCIADAFYNARCNGIVGCDPEEVVVDSGQRNIMKITLPTEMDAISTELKHTIQEPPVASLPAETPPSTQTAATSAEKWEAPHRKSRKNREMSRWERWMNRSEVSVSEDGSQNGDQEVLWLQDESEGLLSTVWYLIEEVLIQRPQLEAGKRVTAPWHQGGVRGEYNIDLYIYIYITKGSVSYLSSPCFSTSLGGIGGPAHGIHGILAVMYWISIIRENGHGFNSHG</sequence>
<evidence type="ECO:0000313" key="3">
    <source>
        <dbReference type="EMBL" id="CAL1165709.1"/>
    </source>
</evidence>
<gene>
    <name evidence="2" type="ORF">C1SCF055_LOCUS37405</name>
</gene>
<keyword evidence="4" id="KW-1185">Reference proteome</keyword>
<reference evidence="3" key="2">
    <citation type="submission" date="2024-04" db="EMBL/GenBank/DDBJ databases">
        <authorList>
            <person name="Chen Y."/>
            <person name="Shah S."/>
            <person name="Dougan E. K."/>
            <person name="Thang M."/>
            <person name="Chan C."/>
        </authorList>
    </citation>
    <scope>NUCLEOTIDE SEQUENCE [LARGE SCALE GENOMIC DNA]</scope>
</reference>
<protein>
    <submittedName>
        <fullName evidence="2">Uncharacterized protein</fullName>
    </submittedName>
</protein>
<dbReference type="Proteomes" id="UP001152797">
    <property type="component" value="Unassembled WGS sequence"/>
</dbReference>
<evidence type="ECO:0000313" key="4">
    <source>
        <dbReference type="Proteomes" id="UP001152797"/>
    </source>
</evidence>
<reference evidence="2" key="1">
    <citation type="submission" date="2022-10" db="EMBL/GenBank/DDBJ databases">
        <authorList>
            <person name="Chen Y."/>
            <person name="Dougan E. K."/>
            <person name="Chan C."/>
            <person name="Rhodes N."/>
            <person name="Thang M."/>
        </authorList>
    </citation>
    <scope>NUCLEOTIDE SEQUENCE</scope>
</reference>
<feature type="compositionally biased region" description="Basic and acidic residues" evidence="1">
    <location>
        <begin position="78"/>
        <end position="92"/>
    </location>
</feature>
<dbReference type="EMBL" id="CAMXCT030005434">
    <property type="protein sequence ID" value="CAL4799646.1"/>
    <property type="molecule type" value="Genomic_DNA"/>
</dbReference>
<comment type="caution">
    <text evidence="2">The sequence shown here is derived from an EMBL/GenBank/DDBJ whole genome shotgun (WGS) entry which is preliminary data.</text>
</comment>
<evidence type="ECO:0000313" key="2">
    <source>
        <dbReference type="EMBL" id="CAI4012334.1"/>
    </source>
</evidence>
<dbReference type="AlphaFoldDB" id="A0A9P1DNQ8"/>
<dbReference type="EMBL" id="CAMXCT010005434">
    <property type="protein sequence ID" value="CAI4012334.1"/>
    <property type="molecule type" value="Genomic_DNA"/>
</dbReference>
<feature type="compositionally biased region" description="Low complexity" evidence="1">
    <location>
        <begin position="63"/>
        <end position="77"/>
    </location>
</feature>
<accession>A0A9P1DNQ8</accession>
<dbReference type="EMBL" id="CAMXCT020005434">
    <property type="protein sequence ID" value="CAL1165709.1"/>
    <property type="molecule type" value="Genomic_DNA"/>
</dbReference>
<evidence type="ECO:0000256" key="1">
    <source>
        <dbReference type="SAM" id="MobiDB-lite"/>
    </source>
</evidence>
<organism evidence="2">
    <name type="scientific">Cladocopium goreaui</name>
    <dbReference type="NCBI Taxonomy" id="2562237"/>
    <lineage>
        <taxon>Eukaryota</taxon>
        <taxon>Sar</taxon>
        <taxon>Alveolata</taxon>
        <taxon>Dinophyceae</taxon>
        <taxon>Suessiales</taxon>
        <taxon>Symbiodiniaceae</taxon>
        <taxon>Cladocopium</taxon>
    </lineage>
</organism>